<dbReference type="Proteomes" id="UP000095286">
    <property type="component" value="Unplaced"/>
</dbReference>
<evidence type="ECO:0000313" key="1">
    <source>
        <dbReference type="Proteomes" id="UP000095286"/>
    </source>
</evidence>
<protein>
    <submittedName>
        <fullName evidence="2">Ribosomal_L7Ae domain-containing protein</fullName>
    </submittedName>
</protein>
<evidence type="ECO:0000313" key="2">
    <source>
        <dbReference type="WBParaSite" id="RSKR_0000931200.1"/>
    </source>
</evidence>
<name>A0AC35UB58_9BILA</name>
<dbReference type="WBParaSite" id="RSKR_0000931200.1">
    <property type="protein sequence ID" value="RSKR_0000931200.1"/>
    <property type="gene ID" value="RSKR_0000931200"/>
</dbReference>
<reference evidence="2" key="1">
    <citation type="submission" date="2016-11" db="UniProtKB">
        <authorList>
            <consortium name="WormBaseParasite"/>
        </authorList>
    </citation>
    <scope>IDENTIFICATION</scope>
    <source>
        <strain evidence="2">KR3021</strain>
    </source>
</reference>
<sequence length="129" mass="14711">MEPSPKDPEVFNLLKRILFLHKRAFKENEKKANAHKKYITGTKEITRHLESSPNDIKLVVVAGDSGSEMCERFENIQLMCHQNGILFKKALTRRIISKIVGIPRQVSSIAILNYEGGDEEYEAVLKMTP</sequence>
<organism evidence="1 2">
    <name type="scientific">Rhabditophanes sp. KR3021</name>
    <dbReference type="NCBI Taxonomy" id="114890"/>
    <lineage>
        <taxon>Eukaryota</taxon>
        <taxon>Metazoa</taxon>
        <taxon>Ecdysozoa</taxon>
        <taxon>Nematoda</taxon>
        <taxon>Chromadorea</taxon>
        <taxon>Rhabditida</taxon>
        <taxon>Tylenchina</taxon>
        <taxon>Panagrolaimomorpha</taxon>
        <taxon>Strongyloidoidea</taxon>
        <taxon>Alloionematidae</taxon>
        <taxon>Rhabditophanes</taxon>
    </lineage>
</organism>
<accession>A0AC35UB58</accession>
<proteinExistence type="predicted"/>